<evidence type="ECO:0000256" key="2">
    <source>
        <dbReference type="ARBA" id="ARBA00022692"/>
    </source>
</evidence>
<dbReference type="Proteomes" id="UP000824120">
    <property type="component" value="Chromosome 6"/>
</dbReference>
<accession>A0A9J5YHA4</accession>
<protein>
    <recommendedName>
        <fullName evidence="5">CGL160/ATPI domain-containing protein</fullName>
    </recommendedName>
</protein>
<organism evidence="6 7">
    <name type="scientific">Solanum commersonii</name>
    <name type="common">Commerson's wild potato</name>
    <name type="synonym">Commerson's nightshade</name>
    <dbReference type="NCBI Taxonomy" id="4109"/>
    <lineage>
        <taxon>Eukaryota</taxon>
        <taxon>Viridiplantae</taxon>
        <taxon>Streptophyta</taxon>
        <taxon>Embryophyta</taxon>
        <taxon>Tracheophyta</taxon>
        <taxon>Spermatophyta</taxon>
        <taxon>Magnoliopsida</taxon>
        <taxon>eudicotyledons</taxon>
        <taxon>Gunneridae</taxon>
        <taxon>Pentapetalae</taxon>
        <taxon>asterids</taxon>
        <taxon>lamiids</taxon>
        <taxon>Solanales</taxon>
        <taxon>Solanaceae</taxon>
        <taxon>Solanoideae</taxon>
        <taxon>Solaneae</taxon>
        <taxon>Solanum</taxon>
    </lineage>
</organism>
<evidence type="ECO:0000259" key="5">
    <source>
        <dbReference type="Pfam" id="PF24763"/>
    </source>
</evidence>
<dbReference type="AlphaFoldDB" id="A0A9J5YHA4"/>
<dbReference type="OrthoDB" id="3700at2759"/>
<evidence type="ECO:0000256" key="4">
    <source>
        <dbReference type="ARBA" id="ARBA00023136"/>
    </source>
</evidence>
<dbReference type="EMBL" id="JACXVP010000006">
    <property type="protein sequence ID" value="KAG5599674.1"/>
    <property type="molecule type" value="Genomic_DNA"/>
</dbReference>
<keyword evidence="3" id="KW-1133">Transmembrane helix</keyword>
<dbReference type="PANTHER" id="PTHR34118">
    <property type="entry name" value="NF-KAPPA-B INHIBITOR-LIKE PROTEIN-RELATED"/>
    <property type="match status" value="1"/>
</dbReference>
<dbReference type="GO" id="GO:0016020">
    <property type="term" value="C:membrane"/>
    <property type="evidence" value="ECO:0007669"/>
    <property type="project" value="UniProtKB-SubCell"/>
</dbReference>
<evidence type="ECO:0000256" key="1">
    <source>
        <dbReference type="ARBA" id="ARBA00004141"/>
    </source>
</evidence>
<reference evidence="6 7" key="1">
    <citation type="submission" date="2020-09" db="EMBL/GenBank/DDBJ databases">
        <title>De no assembly of potato wild relative species, Solanum commersonii.</title>
        <authorList>
            <person name="Cho K."/>
        </authorList>
    </citation>
    <scope>NUCLEOTIDE SEQUENCE [LARGE SCALE GENOMIC DNA]</scope>
    <source>
        <strain evidence="6">LZ3.2</strain>
        <tissue evidence="6">Leaf</tissue>
    </source>
</reference>
<gene>
    <name evidence="6" type="ORF">H5410_031044</name>
</gene>
<evidence type="ECO:0000313" key="6">
    <source>
        <dbReference type="EMBL" id="KAG5599674.1"/>
    </source>
</evidence>
<dbReference type="InterPro" id="IPR056309">
    <property type="entry name" value="CGL160/ATPI_dom"/>
</dbReference>
<keyword evidence="2" id="KW-0812">Transmembrane</keyword>
<feature type="domain" description="CGL160/ATPI" evidence="5">
    <location>
        <begin position="31"/>
        <end position="94"/>
    </location>
</feature>
<evidence type="ECO:0000313" key="7">
    <source>
        <dbReference type="Proteomes" id="UP000824120"/>
    </source>
</evidence>
<dbReference type="Pfam" id="PF24763">
    <property type="entry name" value="CGL160_C"/>
    <property type="match status" value="1"/>
</dbReference>
<sequence>MVNWRNKIILPSRPIDNKGPWKVEEDELLKACEKLKDKLHFLALEIGGVGIVSAHVSYSPKIAASYDTGLLGSLMYMHMLGNNVNSTRIDGPKALI</sequence>
<keyword evidence="4" id="KW-0472">Membrane</keyword>
<comment type="caution">
    <text evidence="6">The sequence shown here is derived from an EMBL/GenBank/DDBJ whole genome shotgun (WGS) entry which is preliminary data.</text>
</comment>
<keyword evidence="7" id="KW-1185">Reference proteome</keyword>
<name>A0A9J5YHA4_SOLCO</name>
<comment type="subcellular location">
    <subcellularLocation>
        <location evidence="1">Membrane</location>
        <topology evidence="1">Multi-pass membrane protein</topology>
    </subcellularLocation>
</comment>
<proteinExistence type="predicted"/>
<evidence type="ECO:0000256" key="3">
    <source>
        <dbReference type="ARBA" id="ARBA00022989"/>
    </source>
</evidence>
<dbReference type="PANTHER" id="PTHR34118:SF4">
    <property type="entry name" value="ATP SYNTHASE PROTEIN I-RELATED PROTEIN"/>
    <property type="match status" value="1"/>
</dbReference>